<protein>
    <submittedName>
        <fullName evidence="3">Tetratricopeptide repeat-containing protein</fullName>
    </submittedName>
</protein>
<dbReference type="STRING" id="1121391.SAMN02745206_02961"/>
<dbReference type="PROSITE" id="PS50005">
    <property type="entry name" value="TPR"/>
    <property type="match status" value="1"/>
</dbReference>
<name>A0A1M5FRG8_9BACT</name>
<evidence type="ECO:0000256" key="2">
    <source>
        <dbReference type="SAM" id="MobiDB-lite"/>
    </source>
</evidence>
<keyword evidence="1" id="KW-0802">TPR repeat</keyword>
<dbReference type="SMART" id="SM00028">
    <property type="entry name" value="TPR"/>
    <property type="match status" value="2"/>
</dbReference>
<proteinExistence type="predicted"/>
<dbReference type="InterPro" id="IPR019734">
    <property type="entry name" value="TPR_rpt"/>
</dbReference>
<dbReference type="Proteomes" id="UP000184076">
    <property type="component" value="Unassembled WGS sequence"/>
</dbReference>
<dbReference type="EMBL" id="FQVB01000032">
    <property type="protein sequence ID" value="SHF94004.1"/>
    <property type="molecule type" value="Genomic_DNA"/>
</dbReference>
<gene>
    <name evidence="3" type="ORF">SAMN02745206_02961</name>
</gene>
<feature type="region of interest" description="Disordered" evidence="2">
    <location>
        <begin position="32"/>
        <end position="51"/>
    </location>
</feature>
<organism evidence="3 4">
    <name type="scientific">Desulfacinum infernum DSM 9756</name>
    <dbReference type="NCBI Taxonomy" id="1121391"/>
    <lineage>
        <taxon>Bacteria</taxon>
        <taxon>Pseudomonadati</taxon>
        <taxon>Thermodesulfobacteriota</taxon>
        <taxon>Syntrophobacteria</taxon>
        <taxon>Syntrophobacterales</taxon>
        <taxon>Syntrophobacteraceae</taxon>
        <taxon>Desulfacinum</taxon>
    </lineage>
</organism>
<evidence type="ECO:0000313" key="4">
    <source>
        <dbReference type="Proteomes" id="UP000184076"/>
    </source>
</evidence>
<dbReference type="AlphaFoldDB" id="A0A1M5FRG8"/>
<dbReference type="Pfam" id="PF13414">
    <property type="entry name" value="TPR_11"/>
    <property type="match status" value="1"/>
</dbReference>
<dbReference type="InterPro" id="IPR011990">
    <property type="entry name" value="TPR-like_helical_dom_sf"/>
</dbReference>
<dbReference type="Pfam" id="PF13374">
    <property type="entry name" value="TPR_10"/>
    <property type="match status" value="1"/>
</dbReference>
<dbReference type="SUPFAM" id="SSF48452">
    <property type="entry name" value="TPR-like"/>
    <property type="match status" value="1"/>
</dbReference>
<evidence type="ECO:0000313" key="3">
    <source>
        <dbReference type="EMBL" id="SHF94004.1"/>
    </source>
</evidence>
<reference evidence="4" key="1">
    <citation type="submission" date="2016-11" db="EMBL/GenBank/DDBJ databases">
        <authorList>
            <person name="Varghese N."/>
            <person name="Submissions S."/>
        </authorList>
    </citation>
    <scope>NUCLEOTIDE SEQUENCE [LARGE SCALE GENOMIC DNA]</scope>
    <source>
        <strain evidence="4">DSM 9756</strain>
    </source>
</reference>
<evidence type="ECO:0000256" key="1">
    <source>
        <dbReference type="PROSITE-ProRule" id="PRU00339"/>
    </source>
</evidence>
<feature type="repeat" description="TPR" evidence="1">
    <location>
        <begin position="217"/>
        <end position="250"/>
    </location>
</feature>
<accession>A0A1M5FRG8</accession>
<keyword evidence="4" id="KW-1185">Reference proteome</keyword>
<sequence length="279" mass="29889">MTAGVPSFRISPFPLQGRLTLHPDKGLVLFAPKRQGTPNREGAGQQEKKAPDVSFRFSGEDAGLLKSVPPAPGGIPKPREISAHPSLLKPATGFPGDGGNVKTKDPDRLPEIPSAEDLQALVNQGELESALKRATAALEKDRSADDVLRRMVSVLVQALSNAGRRDDAVALLERAAARCRLDPAYPMLKASLCCEAGDREGAIAAYRQALYLDSSLATALLGLGTLYRTMGNEDRARRSWAKALEILEACEPEEEVPYGEGLSVAQARALVHHLLAGRE</sequence>
<dbReference type="Gene3D" id="1.25.40.10">
    <property type="entry name" value="Tetratricopeptide repeat domain"/>
    <property type="match status" value="1"/>
</dbReference>